<feature type="region of interest" description="Disordered" evidence="1">
    <location>
        <begin position="99"/>
        <end position="151"/>
    </location>
</feature>
<sequence>MSVGAGGFRPGPDNSGSPKNHISADSLYNPSREFHQQIPRIRGEFPHGGMPFQSDKNNFPFQALVPQPIHTGGIPQFPNRPMVFPQLAAADLSRFQMQSAWRGLSPHGQPKQKPETLPPDLNIGFQSPGSPAKQSSGVMVDSQQPDLALQL</sequence>
<evidence type="ECO:0000313" key="2">
    <source>
        <dbReference type="EMBL" id="KAF7815837.1"/>
    </source>
</evidence>
<accession>A0A834T897</accession>
<gene>
    <name evidence="2" type="ORF">G2W53_029806</name>
</gene>
<protein>
    <submittedName>
        <fullName evidence="2">Bromodomain and PHD finger-containing protein 3</fullName>
    </submittedName>
</protein>
<keyword evidence="3" id="KW-1185">Reference proteome</keyword>
<evidence type="ECO:0000313" key="3">
    <source>
        <dbReference type="Proteomes" id="UP000634136"/>
    </source>
</evidence>
<dbReference type="AlphaFoldDB" id="A0A834T897"/>
<organism evidence="2 3">
    <name type="scientific">Senna tora</name>
    <dbReference type="NCBI Taxonomy" id="362788"/>
    <lineage>
        <taxon>Eukaryota</taxon>
        <taxon>Viridiplantae</taxon>
        <taxon>Streptophyta</taxon>
        <taxon>Embryophyta</taxon>
        <taxon>Tracheophyta</taxon>
        <taxon>Spermatophyta</taxon>
        <taxon>Magnoliopsida</taxon>
        <taxon>eudicotyledons</taxon>
        <taxon>Gunneridae</taxon>
        <taxon>Pentapetalae</taxon>
        <taxon>rosids</taxon>
        <taxon>fabids</taxon>
        <taxon>Fabales</taxon>
        <taxon>Fabaceae</taxon>
        <taxon>Caesalpinioideae</taxon>
        <taxon>Cassia clade</taxon>
        <taxon>Senna</taxon>
    </lineage>
</organism>
<reference evidence="2" key="1">
    <citation type="submission" date="2020-09" db="EMBL/GenBank/DDBJ databases">
        <title>Genome-Enabled Discovery of Anthraquinone Biosynthesis in Senna tora.</title>
        <authorList>
            <person name="Kang S.-H."/>
            <person name="Pandey R.P."/>
            <person name="Lee C.-M."/>
            <person name="Sim J.-S."/>
            <person name="Jeong J.-T."/>
            <person name="Choi B.-S."/>
            <person name="Jung M."/>
            <person name="Ginzburg D."/>
            <person name="Zhao K."/>
            <person name="Won S.Y."/>
            <person name="Oh T.-J."/>
            <person name="Yu Y."/>
            <person name="Kim N.-H."/>
            <person name="Lee O.R."/>
            <person name="Lee T.-H."/>
            <person name="Bashyal P."/>
            <person name="Kim T.-S."/>
            <person name="Lee W.-H."/>
            <person name="Kawkins C."/>
            <person name="Kim C.-K."/>
            <person name="Kim J.S."/>
            <person name="Ahn B.O."/>
            <person name="Rhee S.Y."/>
            <person name="Sohng J.K."/>
        </authorList>
    </citation>
    <scope>NUCLEOTIDE SEQUENCE</scope>
    <source>
        <tissue evidence="2">Leaf</tissue>
    </source>
</reference>
<dbReference type="Proteomes" id="UP000634136">
    <property type="component" value="Unassembled WGS sequence"/>
</dbReference>
<proteinExistence type="predicted"/>
<dbReference type="EMBL" id="JAAIUW010000009">
    <property type="protein sequence ID" value="KAF7815837.1"/>
    <property type="molecule type" value="Genomic_DNA"/>
</dbReference>
<comment type="caution">
    <text evidence="2">The sequence shown here is derived from an EMBL/GenBank/DDBJ whole genome shotgun (WGS) entry which is preliminary data.</text>
</comment>
<feature type="region of interest" description="Disordered" evidence="1">
    <location>
        <begin position="1"/>
        <end position="35"/>
    </location>
</feature>
<evidence type="ECO:0000256" key="1">
    <source>
        <dbReference type="SAM" id="MobiDB-lite"/>
    </source>
</evidence>
<feature type="compositionally biased region" description="Polar residues" evidence="1">
    <location>
        <begin position="124"/>
        <end position="145"/>
    </location>
</feature>
<name>A0A834T897_9FABA</name>
<dbReference type="OrthoDB" id="21449at2759"/>